<evidence type="ECO:0000313" key="3">
    <source>
        <dbReference type="Proteomes" id="UP000442707"/>
    </source>
</evidence>
<comment type="caution">
    <text evidence="2">The sequence shown here is derived from an EMBL/GenBank/DDBJ whole genome shotgun (WGS) entry which is preliminary data.</text>
</comment>
<proteinExistence type="predicted"/>
<dbReference type="AlphaFoldDB" id="A0A6H9V6X1"/>
<evidence type="ECO:0000313" key="2">
    <source>
        <dbReference type="EMBL" id="KAB1149770.1"/>
    </source>
</evidence>
<dbReference type="EMBL" id="VZRB01000002">
    <property type="protein sequence ID" value="KAB1149770.1"/>
    <property type="molecule type" value="Genomic_DNA"/>
</dbReference>
<dbReference type="Proteomes" id="UP000442707">
    <property type="component" value="Unassembled WGS sequence"/>
</dbReference>
<reference evidence="2 3" key="1">
    <citation type="submission" date="2019-09" db="EMBL/GenBank/DDBJ databases">
        <title>Screening of Novel Bioactive Compounds from Soil-Associated.</title>
        <authorList>
            <person name="Zhao S."/>
        </authorList>
    </citation>
    <scope>NUCLEOTIDE SEQUENCE [LARGE SCALE GENOMIC DNA]</scope>
    <source>
        <strain evidence="2 3">HIT-DPA4</strain>
    </source>
</reference>
<dbReference type="RefSeq" id="WP_150944051.1">
    <property type="nucleotide sequence ID" value="NZ_VZRB01000002.1"/>
</dbReference>
<name>A0A6H9V6X1_9ACTN</name>
<evidence type="ECO:0000256" key="1">
    <source>
        <dbReference type="SAM" id="MobiDB-lite"/>
    </source>
</evidence>
<gene>
    <name evidence="2" type="ORF">F7R91_02695</name>
</gene>
<keyword evidence="3" id="KW-1185">Reference proteome</keyword>
<accession>A0A6H9V6X1</accession>
<sequence>METPTAYCQQGAAADDGSAQAEVRRVQGAVMAVLVGCRREGRSRPFILCGRLRMNGVGVSDGSQFGARFGAARVGEEVHQAESEEQQEEQSTDRPSPCTCSVAHTLRHLAVAPP</sequence>
<protein>
    <submittedName>
        <fullName evidence="2">Uncharacterized protein</fullName>
    </submittedName>
</protein>
<organism evidence="2 3">
    <name type="scientific">Streptomyces luteolifulvus</name>
    <dbReference type="NCBI Taxonomy" id="2615112"/>
    <lineage>
        <taxon>Bacteria</taxon>
        <taxon>Bacillati</taxon>
        <taxon>Actinomycetota</taxon>
        <taxon>Actinomycetes</taxon>
        <taxon>Kitasatosporales</taxon>
        <taxon>Streptomycetaceae</taxon>
        <taxon>Streptomyces</taxon>
    </lineage>
</organism>
<feature type="region of interest" description="Disordered" evidence="1">
    <location>
        <begin position="74"/>
        <end position="99"/>
    </location>
</feature>